<evidence type="ECO:0000256" key="1">
    <source>
        <dbReference type="SAM" id="Coils"/>
    </source>
</evidence>
<evidence type="ECO:0000313" key="3">
    <source>
        <dbReference type="EMBL" id="MBI1626711.1"/>
    </source>
</evidence>
<protein>
    <submittedName>
        <fullName evidence="3">Uncharacterized protein</fullName>
    </submittedName>
</protein>
<keyword evidence="2" id="KW-0812">Transmembrane</keyword>
<sequence>MTAVELVGLIASIVSLVLAIGAIWLSVVFFNMSNEAAKSTTEAAKGIDASVKRLENLFDKLYSDTFSMMKDTVSDMRKHIWNGDESKQTENKESILEEADKKAEEKVAEVKEAMDRQLAEILATQRASDGNLSDVKRAMERLLENAIQTSRQIDSEAREETLRGHLQIELRKALRRNKVVTAAELVDSLSEFPRHRVLGELQKMKARGLVVFEDDALMPDSAIRLPTIRERTTKVEG</sequence>
<dbReference type="AlphaFoldDB" id="A0A843B7B9"/>
<keyword evidence="2" id="KW-0472">Membrane</keyword>
<evidence type="ECO:0000256" key="2">
    <source>
        <dbReference type="SAM" id="Phobius"/>
    </source>
</evidence>
<dbReference type="Proteomes" id="UP000530032">
    <property type="component" value="Unassembled WGS sequence"/>
</dbReference>
<keyword evidence="1" id="KW-0175">Coiled coil</keyword>
<accession>A0A843B7B9</accession>
<keyword evidence="2" id="KW-1133">Transmembrane helix</keyword>
<gene>
    <name evidence="3" type="ORF">HF327_019715</name>
</gene>
<proteinExistence type="predicted"/>
<organism evidence="3 4">
    <name type="scientific">Comamonas suwonensis</name>
    <dbReference type="NCBI Taxonomy" id="2606214"/>
    <lineage>
        <taxon>Bacteria</taxon>
        <taxon>Pseudomonadati</taxon>
        <taxon>Pseudomonadota</taxon>
        <taxon>Betaproteobacteria</taxon>
        <taxon>Burkholderiales</taxon>
        <taxon>Comamonadaceae</taxon>
        <taxon>Comamonas</taxon>
    </lineage>
</organism>
<dbReference type="EMBL" id="JABBCQ020000023">
    <property type="protein sequence ID" value="MBI1626711.1"/>
    <property type="molecule type" value="Genomic_DNA"/>
</dbReference>
<evidence type="ECO:0000313" key="4">
    <source>
        <dbReference type="Proteomes" id="UP000530032"/>
    </source>
</evidence>
<feature type="coiled-coil region" evidence="1">
    <location>
        <begin position="96"/>
        <end position="159"/>
    </location>
</feature>
<dbReference type="RefSeq" id="WP_198462082.1">
    <property type="nucleotide sequence ID" value="NZ_JABBCQ020000023.1"/>
</dbReference>
<comment type="caution">
    <text evidence="3">The sequence shown here is derived from an EMBL/GenBank/DDBJ whole genome shotgun (WGS) entry which is preliminary data.</text>
</comment>
<keyword evidence="4" id="KW-1185">Reference proteome</keyword>
<reference evidence="3" key="1">
    <citation type="submission" date="2020-12" db="EMBL/GenBank/DDBJ databases">
        <title>Comamonas sp. nov., isolated from stream water.</title>
        <authorList>
            <person name="Park K.-H."/>
        </authorList>
    </citation>
    <scope>NUCLEOTIDE SEQUENCE</scope>
    <source>
        <strain evidence="3">EJ-4</strain>
    </source>
</reference>
<name>A0A843B7B9_9BURK</name>
<feature type="transmembrane region" description="Helical" evidence="2">
    <location>
        <begin position="6"/>
        <end position="30"/>
    </location>
</feature>